<dbReference type="SMART" id="SM00829">
    <property type="entry name" value="PKS_ER"/>
    <property type="match status" value="1"/>
</dbReference>
<evidence type="ECO:0000313" key="6">
    <source>
        <dbReference type="Proteomes" id="UP001337655"/>
    </source>
</evidence>
<dbReference type="SUPFAM" id="SSF50129">
    <property type="entry name" value="GroES-like"/>
    <property type="match status" value="1"/>
</dbReference>
<dbReference type="Gene3D" id="3.40.50.720">
    <property type="entry name" value="NAD(P)-binding Rossmann-like Domain"/>
    <property type="match status" value="1"/>
</dbReference>
<reference evidence="5 6" key="1">
    <citation type="submission" date="2023-08" db="EMBL/GenBank/DDBJ databases">
        <title>Black Yeasts Isolated from many extreme environments.</title>
        <authorList>
            <person name="Coleine C."/>
            <person name="Stajich J.E."/>
            <person name="Selbmann L."/>
        </authorList>
    </citation>
    <scope>NUCLEOTIDE SEQUENCE [LARGE SCALE GENOMIC DNA]</scope>
    <source>
        <strain evidence="5 6">CCFEE 5935</strain>
    </source>
</reference>
<comment type="subunit">
    <text evidence="2">Monomer.</text>
</comment>
<comment type="similarity">
    <text evidence="1">Belongs to the zinc-containing alcohol dehydrogenase family.</text>
</comment>
<keyword evidence="3" id="KW-0560">Oxidoreductase</keyword>
<keyword evidence="6" id="KW-1185">Reference proteome</keyword>
<organism evidence="5 6">
    <name type="scientific">Saxophila tyrrhenica</name>
    <dbReference type="NCBI Taxonomy" id="1690608"/>
    <lineage>
        <taxon>Eukaryota</taxon>
        <taxon>Fungi</taxon>
        <taxon>Dikarya</taxon>
        <taxon>Ascomycota</taxon>
        <taxon>Pezizomycotina</taxon>
        <taxon>Dothideomycetes</taxon>
        <taxon>Dothideomycetidae</taxon>
        <taxon>Mycosphaerellales</taxon>
        <taxon>Extremaceae</taxon>
        <taxon>Saxophila</taxon>
    </lineage>
</organism>
<dbReference type="InterPro" id="IPR011032">
    <property type="entry name" value="GroES-like_sf"/>
</dbReference>
<dbReference type="Gene3D" id="3.90.180.10">
    <property type="entry name" value="Medium-chain alcohol dehydrogenases, catalytic domain"/>
    <property type="match status" value="1"/>
</dbReference>
<dbReference type="InterPro" id="IPR036291">
    <property type="entry name" value="NAD(P)-bd_dom_sf"/>
</dbReference>
<gene>
    <name evidence="5" type="ORF">LTR77_007884</name>
</gene>
<feature type="domain" description="Enoyl reductase (ER)" evidence="4">
    <location>
        <begin position="12"/>
        <end position="338"/>
    </location>
</feature>
<dbReference type="RefSeq" id="XP_064656962.1">
    <property type="nucleotide sequence ID" value="XM_064805120.1"/>
</dbReference>
<evidence type="ECO:0000313" key="5">
    <source>
        <dbReference type="EMBL" id="KAK5167154.1"/>
    </source>
</evidence>
<dbReference type="InterPro" id="IPR013149">
    <property type="entry name" value="ADH-like_C"/>
</dbReference>
<comment type="caution">
    <text evidence="5">The sequence shown here is derived from an EMBL/GenBank/DDBJ whole genome shotgun (WGS) entry which is preliminary data.</text>
</comment>
<dbReference type="PANTHER" id="PTHR45348:SF2">
    <property type="entry name" value="ZINC-TYPE ALCOHOL DEHYDROGENASE-LIKE PROTEIN C2E1P3.01"/>
    <property type="match status" value="1"/>
</dbReference>
<dbReference type="Proteomes" id="UP001337655">
    <property type="component" value="Unassembled WGS sequence"/>
</dbReference>
<protein>
    <recommendedName>
        <fullName evidence="4">Enoyl reductase (ER) domain-containing protein</fullName>
    </recommendedName>
</protein>
<dbReference type="GO" id="GO:0016651">
    <property type="term" value="F:oxidoreductase activity, acting on NAD(P)H"/>
    <property type="evidence" value="ECO:0007669"/>
    <property type="project" value="InterPro"/>
</dbReference>
<dbReference type="AlphaFoldDB" id="A0AAV9P5B1"/>
<name>A0AAV9P5B1_9PEZI</name>
<proteinExistence type="inferred from homology"/>
<evidence type="ECO:0000256" key="1">
    <source>
        <dbReference type="ARBA" id="ARBA00008072"/>
    </source>
</evidence>
<dbReference type="CDD" id="cd08249">
    <property type="entry name" value="enoyl_reductase_like"/>
    <property type="match status" value="1"/>
</dbReference>
<dbReference type="SUPFAM" id="SSF51735">
    <property type="entry name" value="NAD(P)-binding Rossmann-fold domains"/>
    <property type="match status" value="1"/>
</dbReference>
<accession>A0AAV9P5B1</accession>
<dbReference type="InterPro" id="IPR020843">
    <property type="entry name" value="ER"/>
</dbReference>
<dbReference type="Pfam" id="PF08240">
    <property type="entry name" value="ADH_N"/>
    <property type="match status" value="1"/>
</dbReference>
<dbReference type="Pfam" id="PF00107">
    <property type="entry name" value="ADH_zinc_N"/>
    <property type="match status" value="1"/>
</dbReference>
<dbReference type="InterPro" id="IPR013154">
    <property type="entry name" value="ADH-like_N"/>
</dbReference>
<evidence type="ECO:0000256" key="2">
    <source>
        <dbReference type="ARBA" id="ARBA00011245"/>
    </source>
</evidence>
<evidence type="ECO:0000259" key="4">
    <source>
        <dbReference type="SMART" id="SM00829"/>
    </source>
</evidence>
<dbReference type="PANTHER" id="PTHR45348">
    <property type="entry name" value="HYPOTHETICAL OXIDOREDUCTASE (EUROFUNG)"/>
    <property type="match status" value="1"/>
</dbReference>
<dbReference type="InterPro" id="IPR047122">
    <property type="entry name" value="Trans-enoyl_RdTase-like"/>
</dbReference>
<dbReference type="GeneID" id="89929219"/>
<dbReference type="EMBL" id="JAVRRT010000012">
    <property type="protein sequence ID" value="KAK5167154.1"/>
    <property type="molecule type" value="Genomic_DNA"/>
</dbReference>
<evidence type="ECO:0000256" key="3">
    <source>
        <dbReference type="ARBA" id="ARBA00023002"/>
    </source>
</evidence>
<sequence>MSSNNQAAWIDGKAAQLRVAEAPMPKAEAGQIVIRNKAIAINPVDWKIQDYGLFIQQWPAVLGEDVAGEVVEVGEGVSSFKKGDRVTSHTLSLVTSKPEDGGFQLYSRAAAAKTAKIPDSMSFAQGSVIPLALDTAAVGLYSDQSSGYLGLPMPSFNPSSSGKTIVVWGGSSSVGSMVIQLAAASGAKVVATASQQNHEFCKSLGASEVIDYKNASVVDDVVAAVKKVGGTFVGVYDAISEQDKSYKHTVPIIEKLGGGSLPVVLGGPENPPSSVKVGQVFGVNDMTHPIWADYLPKGLESGKFRAVPEPLVIGKGLENVQKGMDKNKEGVSAKKVVIEV</sequence>